<evidence type="ECO:0000313" key="7">
    <source>
        <dbReference type="Proteomes" id="UP000620124"/>
    </source>
</evidence>
<evidence type="ECO:0000259" key="5">
    <source>
        <dbReference type="Pfam" id="PF08100"/>
    </source>
</evidence>
<dbReference type="OrthoDB" id="2410195at2759"/>
<name>A0A8H6YZ13_9AGAR</name>
<dbReference type="InterPro" id="IPR036388">
    <property type="entry name" value="WH-like_DNA-bd_sf"/>
</dbReference>
<keyword evidence="3" id="KW-0949">S-adenosyl-L-methionine</keyword>
<keyword evidence="7" id="KW-1185">Reference proteome</keyword>
<dbReference type="InterPro" id="IPR016461">
    <property type="entry name" value="COMT-like"/>
</dbReference>
<feature type="domain" description="O-methyltransferase dimerisation" evidence="5">
    <location>
        <begin position="85"/>
        <end position="160"/>
    </location>
</feature>
<evidence type="ECO:0008006" key="8">
    <source>
        <dbReference type="Google" id="ProtNLM"/>
    </source>
</evidence>
<dbReference type="SUPFAM" id="SSF53335">
    <property type="entry name" value="S-adenosyl-L-methionine-dependent methyltransferases"/>
    <property type="match status" value="1"/>
</dbReference>
<dbReference type="EMBL" id="JACAZI010000002">
    <property type="protein sequence ID" value="KAF7369675.1"/>
    <property type="molecule type" value="Genomic_DNA"/>
</dbReference>
<proteinExistence type="predicted"/>
<keyword evidence="1" id="KW-0489">Methyltransferase</keyword>
<comment type="caution">
    <text evidence="6">The sequence shown here is derived from an EMBL/GenBank/DDBJ whole genome shotgun (WGS) entry which is preliminary data.</text>
</comment>
<evidence type="ECO:0000256" key="2">
    <source>
        <dbReference type="ARBA" id="ARBA00022679"/>
    </source>
</evidence>
<dbReference type="PANTHER" id="PTHR43712:SF2">
    <property type="entry name" value="O-METHYLTRANSFERASE CICE"/>
    <property type="match status" value="1"/>
</dbReference>
<dbReference type="InterPro" id="IPR029063">
    <property type="entry name" value="SAM-dependent_MTases_sf"/>
</dbReference>
<dbReference type="InterPro" id="IPR036390">
    <property type="entry name" value="WH_DNA-bd_sf"/>
</dbReference>
<accession>A0A8H6YZ13</accession>
<dbReference type="GO" id="GO:0008171">
    <property type="term" value="F:O-methyltransferase activity"/>
    <property type="evidence" value="ECO:0007669"/>
    <property type="project" value="InterPro"/>
</dbReference>
<dbReference type="PROSITE" id="PS51683">
    <property type="entry name" value="SAM_OMT_II"/>
    <property type="match status" value="1"/>
</dbReference>
<sequence length="469" mass="50959">MGSVGIPTLRRLANIINEAVDNMESVYRKAEMPLPSLNTPFNPVDPAEAVLQDPIVAEAVLNIMAATSQLSATVCSPVVSALNASQAFHISSCLRVACELNVVELLREAGSAGLHAKEIAAPSKADPALLARILRLLATHNIFREVTPNVFANNRISSALDKGKPSSVLFEKREERLAGTSGVTALVEFFSEDIFKSSAVLADTILDPKEGVLPYNRAFGTDQPLFYWMQRPENAFRLQRFGLGMQGTAATEPPDAIFTGFDWSALPDGSVLVDVGSGIGHTSLAIAQRNPRLRIVNQDLEHQVADAKAHWEKTFPSHVKSQLVEFQALDFFSSQPVKNASVFLLRYILHNWTDARAVALLKRLRDAAQPTTQLVIIEKILSFATAVPSADEEVIPGAARPLAPAPLLPNWGVGKAEFYYYDMAVHSMLGGGERTLGDFKDVLVRAGWKLARVHHCAGSQLSHIVGTPM</sequence>
<evidence type="ECO:0000259" key="4">
    <source>
        <dbReference type="Pfam" id="PF00891"/>
    </source>
</evidence>
<dbReference type="PANTHER" id="PTHR43712">
    <property type="entry name" value="PUTATIVE (AFU_ORTHOLOGUE AFUA_4G14580)-RELATED"/>
    <property type="match status" value="1"/>
</dbReference>
<keyword evidence="2" id="KW-0808">Transferase</keyword>
<dbReference type="Pfam" id="PF00891">
    <property type="entry name" value="Methyltransf_2"/>
    <property type="match status" value="1"/>
</dbReference>
<dbReference type="Pfam" id="PF08100">
    <property type="entry name" value="Dimerisation"/>
    <property type="match status" value="1"/>
</dbReference>
<dbReference type="AlphaFoldDB" id="A0A8H6YZ13"/>
<evidence type="ECO:0000313" key="6">
    <source>
        <dbReference type="EMBL" id="KAF7369675.1"/>
    </source>
</evidence>
<evidence type="ECO:0000256" key="1">
    <source>
        <dbReference type="ARBA" id="ARBA00022603"/>
    </source>
</evidence>
<gene>
    <name evidence="6" type="ORF">MVEN_00298600</name>
</gene>
<organism evidence="6 7">
    <name type="scientific">Mycena venus</name>
    <dbReference type="NCBI Taxonomy" id="2733690"/>
    <lineage>
        <taxon>Eukaryota</taxon>
        <taxon>Fungi</taxon>
        <taxon>Dikarya</taxon>
        <taxon>Basidiomycota</taxon>
        <taxon>Agaricomycotina</taxon>
        <taxon>Agaricomycetes</taxon>
        <taxon>Agaricomycetidae</taxon>
        <taxon>Agaricales</taxon>
        <taxon>Marasmiineae</taxon>
        <taxon>Mycenaceae</taxon>
        <taxon>Mycena</taxon>
    </lineage>
</organism>
<dbReference type="InterPro" id="IPR012967">
    <property type="entry name" value="COMT_dimerisation"/>
</dbReference>
<evidence type="ECO:0000256" key="3">
    <source>
        <dbReference type="ARBA" id="ARBA00022691"/>
    </source>
</evidence>
<dbReference type="GO" id="GO:0046983">
    <property type="term" value="F:protein dimerization activity"/>
    <property type="evidence" value="ECO:0007669"/>
    <property type="project" value="InterPro"/>
</dbReference>
<dbReference type="Gene3D" id="3.40.50.150">
    <property type="entry name" value="Vaccinia Virus protein VP39"/>
    <property type="match status" value="1"/>
</dbReference>
<dbReference type="Gene3D" id="1.10.10.10">
    <property type="entry name" value="Winged helix-like DNA-binding domain superfamily/Winged helix DNA-binding domain"/>
    <property type="match status" value="1"/>
</dbReference>
<feature type="domain" description="O-methyltransferase C-terminal" evidence="4">
    <location>
        <begin position="201"/>
        <end position="386"/>
    </location>
</feature>
<reference evidence="6" key="1">
    <citation type="submission" date="2020-05" db="EMBL/GenBank/DDBJ databases">
        <title>Mycena genomes resolve the evolution of fungal bioluminescence.</title>
        <authorList>
            <person name="Tsai I.J."/>
        </authorList>
    </citation>
    <scope>NUCLEOTIDE SEQUENCE</scope>
    <source>
        <strain evidence="6">CCC161011</strain>
    </source>
</reference>
<dbReference type="Proteomes" id="UP000620124">
    <property type="component" value="Unassembled WGS sequence"/>
</dbReference>
<dbReference type="SUPFAM" id="SSF46785">
    <property type="entry name" value="Winged helix' DNA-binding domain"/>
    <property type="match status" value="1"/>
</dbReference>
<protein>
    <recommendedName>
        <fullName evidence="8">S-adenosyl-L-methionine-dependent methyltransferase</fullName>
    </recommendedName>
</protein>
<dbReference type="InterPro" id="IPR001077">
    <property type="entry name" value="COMT_C"/>
</dbReference>
<dbReference type="GO" id="GO:0032259">
    <property type="term" value="P:methylation"/>
    <property type="evidence" value="ECO:0007669"/>
    <property type="project" value="UniProtKB-KW"/>
</dbReference>